<sequence>MLVTFSFTRIAITVRRWFEVGPDATMEAGARIELGLLQPQLHRGSESAAQPLVVGETFWRADLFGRLDLPDRPYAAAHFHPRFDGPEPSDRVWSDALTADPWGWLADRLTGIEQTVADAGLDPAPARADADAIRAAAGRIVATARDLGPEQPFTRDDDFRLTRDAALRVRMLVERVEDRSAVPWDHVRPWLDEADRS</sequence>
<protein>
    <submittedName>
        <fullName evidence="1">Uncharacterized protein</fullName>
    </submittedName>
</protein>
<keyword evidence="2" id="KW-1185">Reference proteome</keyword>
<evidence type="ECO:0000313" key="2">
    <source>
        <dbReference type="Proteomes" id="UP000199614"/>
    </source>
</evidence>
<dbReference type="Proteomes" id="UP000199614">
    <property type="component" value="Unassembled WGS sequence"/>
</dbReference>
<dbReference type="EMBL" id="FOUY01000039">
    <property type="protein sequence ID" value="SFO24532.1"/>
    <property type="molecule type" value="Genomic_DNA"/>
</dbReference>
<gene>
    <name evidence="1" type="ORF">SAMN05216207_103912</name>
</gene>
<evidence type="ECO:0000313" key="1">
    <source>
        <dbReference type="EMBL" id="SFO24532.1"/>
    </source>
</evidence>
<proteinExistence type="predicted"/>
<dbReference type="RefSeq" id="WP_093352144.1">
    <property type="nucleotide sequence ID" value="NZ_FOUY01000039.1"/>
</dbReference>
<dbReference type="AlphaFoldDB" id="A0A1I5FLD7"/>
<dbReference type="STRING" id="260086.SAMN05216207_103912"/>
<dbReference type="OrthoDB" id="3571746at2"/>
<name>A0A1I5FLD7_PSUAM</name>
<accession>A0A1I5FLD7</accession>
<organism evidence="1 2">
    <name type="scientific">Pseudonocardia ammonioxydans</name>
    <dbReference type="NCBI Taxonomy" id="260086"/>
    <lineage>
        <taxon>Bacteria</taxon>
        <taxon>Bacillati</taxon>
        <taxon>Actinomycetota</taxon>
        <taxon>Actinomycetes</taxon>
        <taxon>Pseudonocardiales</taxon>
        <taxon>Pseudonocardiaceae</taxon>
        <taxon>Pseudonocardia</taxon>
    </lineage>
</organism>
<reference evidence="1 2" key="1">
    <citation type="submission" date="2016-10" db="EMBL/GenBank/DDBJ databases">
        <authorList>
            <person name="de Groot N.N."/>
        </authorList>
    </citation>
    <scope>NUCLEOTIDE SEQUENCE [LARGE SCALE GENOMIC DNA]</scope>
    <source>
        <strain evidence="1 2">CGMCC 4.1877</strain>
    </source>
</reference>